<dbReference type="OrthoDB" id="2352801at2"/>
<dbReference type="Proteomes" id="UP000093199">
    <property type="component" value="Unassembled WGS sequence"/>
</dbReference>
<dbReference type="STRING" id="33978.A6M13_13430"/>
<reference evidence="1 2" key="1">
    <citation type="submission" date="2016-07" db="EMBL/GenBank/DDBJ databases">
        <title>Caryophanon tenue genome sequencing.</title>
        <authorList>
            <person name="Verma A."/>
            <person name="Pal Y."/>
            <person name="Krishnamurthi S."/>
        </authorList>
    </citation>
    <scope>NUCLEOTIDE SEQUENCE [LARGE SCALE GENOMIC DNA]</scope>
    <source>
        <strain evidence="1 2">DSM 14152</strain>
    </source>
</reference>
<name>A0A1C0YE65_9BACL</name>
<organism evidence="1 2">
    <name type="scientific">Caryophanon tenue</name>
    <dbReference type="NCBI Taxonomy" id="33978"/>
    <lineage>
        <taxon>Bacteria</taxon>
        <taxon>Bacillati</taxon>
        <taxon>Bacillota</taxon>
        <taxon>Bacilli</taxon>
        <taxon>Bacillales</taxon>
        <taxon>Caryophanaceae</taxon>
        <taxon>Caryophanon</taxon>
    </lineage>
</organism>
<dbReference type="RefSeq" id="WP_066544997.1">
    <property type="nucleotide sequence ID" value="NZ_MASJ01000014.1"/>
</dbReference>
<sequence length="170" mass="19759">MTILLAEAVKLKSILLKKQQELTHERHRVAFKVIEKGQSPVREGRTLADVEHELRLIRADIRKLDRLVYEANVRHTVAFDGQAFAIVEAIELAKQLRMEVDEAKEFAMAEQEELQYGYSEAVQVYKVALFDPEHYRKQADELEKKAHKLSNLINAKNFTVSIDFDDSRYM</sequence>
<dbReference type="EMBL" id="MASJ01000014">
    <property type="protein sequence ID" value="OCS85434.1"/>
    <property type="molecule type" value="Genomic_DNA"/>
</dbReference>
<gene>
    <name evidence="1" type="ORF">A6M13_13430</name>
</gene>
<dbReference type="Gene3D" id="6.10.320.10">
    <property type="match status" value="1"/>
</dbReference>
<comment type="caution">
    <text evidence="1">The sequence shown here is derived from an EMBL/GenBank/DDBJ whole genome shotgun (WGS) entry which is preliminary data.</text>
</comment>
<evidence type="ECO:0000313" key="1">
    <source>
        <dbReference type="EMBL" id="OCS85434.1"/>
    </source>
</evidence>
<dbReference type="AlphaFoldDB" id="A0A1C0YE65"/>
<evidence type="ECO:0000313" key="2">
    <source>
        <dbReference type="Proteomes" id="UP000093199"/>
    </source>
</evidence>
<proteinExistence type="predicted"/>
<protein>
    <submittedName>
        <fullName evidence="1">Uncharacterized protein</fullName>
    </submittedName>
</protein>
<accession>A0A1C0YE65</accession>
<keyword evidence="2" id="KW-1185">Reference proteome</keyword>